<gene>
    <name evidence="2" type="ORF">EV671_1008116</name>
</gene>
<dbReference type="Gene3D" id="3.40.50.300">
    <property type="entry name" value="P-loop containing nucleotide triphosphate hydrolases"/>
    <property type="match status" value="1"/>
</dbReference>
<dbReference type="InterPro" id="IPR013317">
    <property type="entry name" value="DnaA_dom"/>
</dbReference>
<dbReference type="Pfam" id="PF22688">
    <property type="entry name" value="Hda_lid"/>
    <property type="match status" value="1"/>
</dbReference>
<dbReference type="InterPro" id="IPR055199">
    <property type="entry name" value="Hda_lid"/>
</dbReference>
<protein>
    <submittedName>
        <fullName evidence="2">Regulatory inactivation of DnaA Hda protein</fullName>
    </submittedName>
</protein>
<dbReference type="PANTHER" id="PTHR30050:SF5">
    <property type="entry name" value="DNAA REGULATORY INACTIVATOR HDA"/>
    <property type="match status" value="1"/>
</dbReference>
<dbReference type="AlphaFoldDB" id="A0A4R3V8T7"/>
<name>A0A4R3V8T7_ROSSA</name>
<dbReference type="PANTHER" id="PTHR30050">
    <property type="entry name" value="CHROMOSOMAL REPLICATION INITIATOR PROTEIN DNAA"/>
    <property type="match status" value="1"/>
</dbReference>
<comment type="caution">
    <text evidence="2">The sequence shown here is derived from an EMBL/GenBank/DDBJ whole genome shotgun (WGS) entry which is preliminary data.</text>
</comment>
<sequence length="234" mass="25578">MRQIPLALLAPPAHSFDNFVTGANAEALAYLLGLMPGDPPVLLWGPTGSGKTHLLQALAERWQAAGQRVAWYDADTPLPWELPAHESLLLLDDCHRFDAGQQHAAFALFVASAGQGYNVVATADAPAVDLAVREDLRTRLGWGPSFALEPLREAEMRAVLRREADRRGLLLGDDVLSYLLTRFERNLKGLMALLERLDEFALSAKRALTLPLLKAMLADEGGEKKTDSDESDTV</sequence>
<dbReference type="Gene3D" id="1.10.8.60">
    <property type="match status" value="1"/>
</dbReference>
<dbReference type="Proteomes" id="UP000295110">
    <property type="component" value="Unassembled WGS sequence"/>
</dbReference>
<dbReference type="GO" id="GO:0006270">
    <property type="term" value="P:DNA replication initiation"/>
    <property type="evidence" value="ECO:0007669"/>
    <property type="project" value="TreeGrafter"/>
</dbReference>
<evidence type="ECO:0000313" key="2">
    <source>
        <dbReference type="EMBL" id="TCV00361.1"/>
    </source>
</evidence>
<dbReference type="EMBL" id="SMBU01000008">
    <property type="protein sequence ID" value="TCV00361.1"/>
    <property type="molecule type" value="Genomic_DNA"/>
</dbReference>
<dbReference type="OrthoDB" id="9784878at2"/>
<dbReference type="CDD" id="cd00009">
    <property type="entry name" value="AAA"/>
    <property type="match status" value="1"/>
</dbReference>
<evidence type="ECO:0000259" key="1">
    <source>
        <dbReference type="SMART" id="SM00382"/>
    </source>
</evidence>
<dbReference type="SUPFAM" id="SSF52540">
    <property type="entry name" value="P-loop containing nucleoside triphosphate hydrolases"/>
    <property type="match status" value="1"/>
</dbReference>
<dbReference type="SMART" id="SM00382">
    <property type="entry name" value="AAA"/>
    <property type="match status" value="1"/>
</dbReference>
<dbReference type="InterPro" id="IPR027417">
    <property type="entry name" value="P-loop_NTPase"/>
</dbReference>
<evidence type="ECO:0000313" key="3">
    <source>
        <dbReference type="Proteomes" id="UP000295110"/>
    </source>
</evidence>
<dbReference type="Pfam" id="PF00308">
    <property type="entry name" value="Bac_DnaA"/>
    <property type="match status" value="1"/>
</dbReference>
<proteinExistence type="predicted"/>
<reference evidence="2 3" key="1">
    <citation type="submission" date="2019-03" db="EMBL/GenBank/DDBJ databases">
        <title>Genomic Encyclopedia of Type Strains, Phase IV (KMG-IV): sequencing the most valuable type-strain genomes for metagenomic binning, comparative biology and taxonomic classification.</title>
        <authorList>
            <person name="Goeker M."/>
        </authorList>
    </citation>
    <scope>NUCLEOTIDE SEQUENCE [LARGE SCALE GENOMIC DNA]</scope>
    <source>
        <strain evidence="2 3">DSM 654</strain>
    </source>
</reference>
<feature type="domain" description="AAA+ ATPase" evidence="1">
    <location>
        <begin position="37"/>
        <end position="212"/>
    </location>
</feature>
<organism evidence="2 3">
    <name type="scientific">Roseateles saccharophilus</name>
    <name type="common">Pseudomonas saccharophila</name>
    <dbReference type="NCBI Taxonomy" id="304"/>
    <lineage>
        <taxon>Bacteria</taxon>
        <taxon>Pseudomonadati</taxon>
        <taxon>Pseudomonadota</taxon>
        <taxon>Betaproteobacteria</taxon>
        <taxon>Burkholderiales</taxon>
        <taxon>Sphaerotilaceae</taxon>
        <taxon>Roseateles</taxon>
    </lineage>
</organism>
<dbReference type="InterPro" id="IPR003593">
    <property type="entry name" value="AAA+_ATPase"/>
</dbReference>
<dbReference type="GO" id="GO:0003688">
    <property type="term" value="F:DNA replication origin binding"/>
    <property type="evidence" value="ECO:0007669"/>
    <property type="project" value="TreeGrafter"/>
</dbReference>
<keyword evidence="3" id="KW-1185">Reference proteome</keyword>
<dbReference type="GO" id="GO:0005886">
    <property type="term" value="C:plasma membrane"/>
    <property type="evidence" value="ECO:0007669"/>
    <property type="project" value="TreeGrafter"/>
</dbReference>
<accession>A0A4R3V8T7</accession>
<dbReference type="RefSeq" id="WP_132571012.1">
    <property type="nucleotide sequence ID" value="NZ_CBCSGL010000008.1"/>
</dbReference>